<feature type="domain" description="Activator of Hsp90 ATPase homologue 1/2-like C-terminal" evidence="2">
    <location>
        <begin position="12"/>
        <end position="134"/>
    </location>
</feature>
<proteinExistence type="inferred from homology"/>
<comment type="caution">
    <text evidence="3">The sequence shown here is derived from an EMBL/GenBank/DDBJ whole genome shotgun (WGS) entry which is preliminary data.</text>
</comment>
<dbReference type="RefSeq" id="WP_188442909.1">
    <property type="nucleotide sequence ID" value="NZ_BMGK01000011.1"/>
</dbReference>
<gene>
    <name evidence="3" type="ORF">GCM10011312_24230</name>
</gene>
<dbReference type="InterPro" id="IPR023393">
    <property type="entry name" value="START-like_dom_sf"/>
</dbReference>
<organism evidence="3 4">
    <name type="scientific">Planktosalinus lacus</name>
    <dbReference type="NCBI Taxonomy" id="1526573"/>
    <lineage>
        <taxon>Bacteria</taxon>
        <taxon>Pseudomonadati</taxon>
        <taxon>Bacteroidota</taxon>
        <taxon>Flavobacteriia</taxon>
        <taxon>Flavobacteriales</taxon>
        <taxon>Flavobacteriaceae</taxon>
        <taxon>Planktosalinus</taxon>
    </lineage>
</organism>
<dbReference type="Pfam" id="PF08327">
    <property type="entry name" value="AHSA1"/>
    <property type="match status" value="1"/>
</dbReference>
<keyword evidence="4" id="KW-1185">Reference proteome</keyword>
<comment type="similarity">
    <text evidence="1">Belongs to the AHA1 family.</text>
</comment>
<dbReference type="Proteomes" id="UP000652231">
    <property type="component" value="Unassembled WGS sequence"/>
</dbReference>
<protein>
    <submittedName>
        <fullName evidence="3">Activator of HSP90 ATPase</fullName>
    </submittedName>
</protein>
<dbReference type="AlphaFoldDB" id="A0A8J2VEE6"/>
<reference evidence="3" key="2">
    <citation type="submission" date="2020-09" db="EMBL/GenBank/DDBJ databases">
        <authorList>
            <person name="Sun Q."/>
            <person name="Zhou Y."/>
        </authorList>
    </citation>
    <scope>NUCLEOTIDE SEQUENCE</scope>
    <source>
        <strain evidence="3">CGMCC 1.12924</strain>
    </source>
</reference>
<reference evidence="3" key="1">
    <citation type="journal article" date="2014" name="Int. J. Syst. Evol. Microbiol.">
        <title>Complete genome sequence of Corynebacterium casei LMG S-19264T (=DSM 44701T), isolated from a smear-ripened cheese.</title>
        <authorList>
            <consortium name="US DOE Joint Genome Institute (JGI-PGF)"/>
            <person name="Walter F."/>
            <person name="Albersmeier A."/>
            <person name="Kalinowski J."/>
            <person name="Ruckert C."/>
        </authorList>
    </citation>
    <scope>NUCLEOTIDE SEQUENCE</scope>
    <source>
        <strain evidence="3">CGMCC 1.12924</strain>
    </source>
</reference>
<evidence type="ECO:0000313" key="4">
    <source>
        <dbReference type="Proteomes" id="UP000652231"/>
    </source>
</evidence>
<sequence length="137" mass="15610">MKNPITVTTHVDAPVQKVWDVWNAPEHSVNWNAASPDWHTTEATNDLREGGQLTSRMEAKDGSAGFDFTGTYDRVKEHKHLAYTLSDGRKVTVDFRANGNTTVIEERFEAENINSRELQQQGWQAILDNFKKYTESL</sequence>
<dbReference type="EMBL" id="BMGK01000011">
    <property type="protein sequence ID" value="GGD99881.1"/>
    <property type="molecule type" value="Genomic_DNA"/>
</dbReference>
<evidence type="ECO:0000313" key="3">
    <source>
        <dbReference type="EMBL" id="GGD99881.1"/>
    </source>
</evidence>
<dbReference type="CDD" id="cd08897">
    <property type="entry name" value="SRPBCC_CalC_Aha1-like_4"/>
    <property type="match status" value="1"/>
</dbReference>
<dbReference type="InterPro" id="IPR013538">
    <property type="entry name" value="ASHA1/2-like_C"/>
</dbReference>
<accession>A0A8J2VEE6</accession>
<evidence type="ECO:0000259" key="2">
    <source>
        <dbReference type="Pfam" id="PF08327"/>
    </source>
</evidence>
<name>A0A8J2VEE6_9FLAO</name>
<dbReference type="SUPFAM" id="SSF55961">
    <property type="entry name" value="Bet v1-like"/>
    <property type="match status" value="1"/>
</dbReference>
<dbReference type="Gene3D" id="3.30.530.20">
    <property type="match status" value="1"/>
</dbReference>
<evidence type="ECO:0000256" key="1">
    <source>
        <dbReference type="ARBA" id="ARBA00006817"/>
    </source>
</evidence>